<gene>
    <name evidence="6" type="ORF">GCM10023175_03990</name>
</gene>
<comment type="caution">
    <text evidence="6">The sequence shown here is derived from an EMBL/GenBank/DDBJ whole genome shotgun (WGS) entry which is preliminary data.</text>
</comment>
<keyword evidence="3" id="KW-0560">Oxidoreductase</keyword>
<dbReference type="PANTHER" id="PTHR42847:SF4">
    <property type="entry name" value="ALKANESULFONATE MONOOXYGENASE-RELATED"/>
    <property type="match status" value="1"/>
</dbReference>
<accession>A0ABP8REZ2</accession>
<dbReference type="EMBL" id="BAABGT010000005">
    <property type="protein sequence ID" value="GAA4536706.1"/>
    <property type="molecule type" value="Genomic_DNA"/>
</dbReference>
<reference evidence="7" key="1">
    <citation type="journal article" date="2019" name="Int. J. Syst. Evol. Microbiol.">
        <title>The Global Catalogue of Microorganisms (GCM) 10K type strain sequencing project: providing services to taxonomists for standard genome sequencing and annotation.</title>
        <authorList>
            <consortium name="The Broad Institute Genomics Platform"/>
            <consortium name="The Broad Institute Genome Sequencing Center for Infectious Disease"/>
            <person name="Wu L."/>
            <person name="Ma J."/>
        </authorList>
    </citation>
    <scope>NUCLEOTIDE SEQUENCE [LARGE SCALE GENOMIC DNA]</scope>
    <source>
        <strain evidence="7">JCM 17906</strain>
    </source>
</reference>
<evidence type="ECO:0000256" key="4">
    <source>
        <dbReference type="ARBA" id="ARBA00023033"/>
    </source>
</evidence>
<evidence type="ECO:0000256" key="2">
    <source>
        <dbReference type="ARBA" id="ARBA00022643"/>
    </source>
</evidence>
<dbReference type="Proteomes" id="UP001501598">
    <property type="component" value="Unassembled WGS sequence"/>
</dbReference>
<feature type="domain" description="Luciferase-like" evidence="5">
    <location>
        <begin position="20"/>
        <end position="352"/>
    </location>
</feature>
<evidence type="ECO:0000259" key="5">
    <source>
        <dbReference type="Pfam" id="PF00296"/>
    </source>
</evidence>
<name>A0ABP8REZ2_9PSEU</name>
<organism evidence="6 7">
    <name type="scientific">Pseudonocardia xishanensis</name>
    <dbReference type="NCBI Taxonomy" id="630995"/>
    <lineage>
        <taxon>Bacteria</taxon>
        <taxon>Bacillati</taxon>
        <taxon>Actinomycetota</taxon>
        <taxon>Actinomycetes</taxon>
        <taxon>Pseudonocardiales</taxon>
        <taxon>Pseudonocardiaceae</taxon>
        <taxon>Pseudonocardia</taxon>
    </lineage>
</organism>
<dbReference type="SUPFAM" id="SSF51679">
    <property type="entry name" value="Bacterial luciferase-like"/>
    <property type="match status" value="1"/>
</dbReference>
<keyword evidence="4" id="KW-0503">Monooxygenase</keyword>
<dbReference type="PANTHER" id="PTHR42847">
    <property type="entry name" value="ALKANESULFONATE MONOOXYGENASE"/>
    <property type="match status" value="1"/>
</dbReference>
<evidence type="ECO:0000313" key="7">
    <source>
        <dbReference type="Proteomes" id="UP001501598"/>
    </source>
</evidence>
<keyword evidence="7" id="KW-1185">Reference proteome</keyword>
<dbReference type="InterPro" id="IPR050172">
    <property type="entry name" value="SsuD_RutA_monooxygenase"/>
</dbReference>
<sequence length="382" mass="41779">MTANDTAPTEFVPWTSPLMLGLFIPLQNGAWSPSLAPRGTDWSFDYNLKCVRMAEEIGFDFVFGLGQWHRSGGWGGTSRYHEQHLDPLVVAGALAAATERIGLISTTHVLYGWHPTLLAKLCATVDHVSGGRFGLNVVTGYKPFEYGMFGLDPIPHDERYALADEFIEAMKLLWRSPENVDLDGHWTAKDAFVTPKPARGRPMIVNAGSSGPGLDFAARHSDMLFITSPVGLDAPLDEVVDALPEYIAGIHRRTATDRPRLRIVINPHVICRDTAAEAQAAYREIVDNPDVGAVEGTTAILTGGDHSSWKSSSGVIDTRTMEKLTVGGNLTVVGDPEQVVEQLLRLSKCGVDGVQINFFDYLPDLERFGARVMPLLEEVGLR</sequence>
<proteinExistence type="predicted"/>
<keyword evidence="1" id="KW-0285">Flavoprotein</keyword>
<dbReference type="RefSeq" id="WP_345412063.1">
    <property type="nucleotide sequence ID" value="NZ_BAABGT010000005.1"/>
</dbReference>
<dbReference type="Pfam" id="PF00296">
    <property type="entry name" value="Bac_luciferase"/>
    <property type="match status" value="1"/>
</dbReference>
<evidence type="ECO:0000313" key="6">
    <source>
        <dbReference type="EMBL" id="GAA4536706.1"/>
    </source>
</evidence>
<keyword evidence="2" id="KW-0288">FMN</keyword>
<evidence type="ECO:0000256" key="3">
    <source>
        <dbReference type="ARBA" id="ARBA00023002"/>
    </source>
</evidence>
<dbReference type="InterPro" id="IPR011251">
    <property type="entry name" value="Luciferase-like_dom"/>
</dbReference>
<dbReference type="CDD" id="cd01094">
    <property type="entry name" value="Alkanesulfonate_monoxygenase"/>
    <property type="match status" value="1"/>
</dbReference>
<dbReference type="Gene3D" id="3.20.20.30">
    <property type="entry name" value="Luciferase-like domain"/>
    <property type="match status" value="1"/>
</dbReference>
<evidence type="ECO:0000256" key="1">
    <source>
        <dbReference type="ARBA" id="ARBA00022630"/>
    </source>
</evidence>
<protein>
    <submittedName>
        <fullName evidence="6">LLM class flavin-dependent oxidoreductase</fullName>
    </submittedName>
</protein>
<dbReference type="InterPro" id="IPR036661">
    <property type="entry name" value="Luciferase-like_sf"/>
</dbReference>